<protein>
    <submittedName>
        <fullName evidence="1">Uncharacterized protein</fullName>
    </submittedName>
</protein>
<dbReference type="Proteomes" id="UP001162501">
    <property type="component" value="Chromosome 2"/>
</dbReference>
<organism evidence="1 2">
    <name type="scientific">Rangifer tarandus platyrhynchus</name>
    <name type="common">Svalbard reindeer</name>
    <dbReference type="NCBI Taxonomy" id="3082113"/>
    <lineage>
        <taxon>Eukaryota</taxon>
        <taxon>Metazoa</taxon>
        <taxon>Chordata</taxon>
        <taxon>Craniata</taxon>
        <taxon>Vertebrata</taxon>
        <taxon>Euteleostomi</taxon>
        <taxon>Mammalia</taxon>
        <taxon>Eutheria</taxon>
        <taxon>Laurasiatheria</taxon>
        <taxon>Artiodactyla</taxon>
        <taxon>Ruminantia</taxon>
        <taxon>Pecora</taxon>
        <taxon>Cervidae</taxon>
        <taxon>Odocoileinae</taxon>
        <taxon>Rangifer</taxon>
    </lineage>
</organism>
<reference evidence="1" key="1">
    <citation type="submission" date="2023-05" db="EMBL/GenBank/DDBJ databases">
        <authorList>
            <consortium name="ELIXIR-Norway"/>
        </authorList>
    </citation>
    <scope>NUCLEOTIDE SEQUENCE</scope>
</reference>
<proteinExistence type="predicted"/>
<sequence>MEMTQHPEGAAGHREHSLGIRQSCFILCGTTRVLRLLKRMPLLEARTRSAGGLSAPKSRASIIHSTVLPPQRHGSTRTTAARRRWLTCHGLHSFTLAPRALLHSLGRCHCRCRCLKTFSSQLPYGSGEPPRRPDGSTQNNPVVQEAGGEVRDTRHRARAPRPHPIRDVPSRHAWPVTSPRVCGSHAEAPGSACLRRRLGCLREDGTQVSSPCGGLFTHHSSPLTWGLRKSTRDQLSQEQKAETSCVNGCVRWPAGTTQKWAAGALRPHAGCSEEPWLRGSTQQLLQHVCPEPGSETGKATSEKLCTMKTCIPACHNQGKPVGSEEDSAQPKTERTAWPHPGAAERAGMGDKSQAKSAPQLAHRVLVRPRSPGRSGAPPSDPGPTLDLLWLSAQQRTGTHRPEQPGDSPELAPRRTRLGRPERRGSWGRTEGPQPA</sequence>
<evidence type="ECO:0000313" key="1">
    <source>
        <dbReference type="EMBL" id="CAI9698767.1"/>
    </source>
</evidence>
<dbReference type="EMBL" id="OX596086">
    <property type="protein sequence ID" value="CAI9698767.1"/>
    <property type="molecule type" value="Genomic_DNA"/>
</dbReference>
<accession>A0ACB0EDL6</accession>
<gene>
    <name evidence="1" type="ORF">MRATA1EN3_LOCUS9980</name>
</gene>
<evidence type="ECO:0000313" key="2">
    <source>
        <dbReference type="Proteomes" id="UP001162501"/>
    </source>
</evidence>
<name>A0ACB0EDL6_RANTA</name>